<evidence type="ECO:0000313" key="2">
    <source>
        <dbReference type="EMBL" id="RNA17576.1"/>
    </source>
</evidence>
<dbReference type="PANTHER" id="PTHR33198:SF20">
    <property type="entry name" value="RETROTRANSPOSON GAG DOMAIN-CONTAINING PROTEIN"/>
    <property type="match status" value="1"/>
</dbReference>
<proteinExistence type="predicted"/>
<comment type="caution">
    <text evidence="2">The sequence shown here is derived from an EMBL/GenBank/DDBJ whole genome shotgun (WGS) entry which is preliminary data.</text>
</comment>
<protein>
    <submittedName>
        <fullName evidence="2">Retrovirus-related Pol poly from transposon</fullName>
    </submittedName>
</protein>
<dbReference type="SUPFAM" id="SSF56672">
    <property type="entry name" value="DNA/RNA polymerases"/>
    <property type="match status" value="1"/>
</dbReference>
<dbReference type="OrthoDB" id="6492514at2759"/>
<dbReference type="Proteomes" id="UP000276133">
    <property type="component" value="Unassembled WGS sequence"/>
</dbReference>
<feature type="compositionally biased region" description="Low complexity" evidence="1">
    <location>
        <begin position="432"/>
        <end position="444"/>
    </location>
</feature>
<accession>A0A3M7R1W8</accession>
<organism evidence="2 3">
    <name type="scientific">Brachionus plicatilis</name>
    <name type="common">Marine rotifer</name>
    <name type="synonym">Brachionus muelleri</name>
    <dbReference type="NCBI Taxonomy" id="10195"/>
    <lineage>
        <taxon>Eukaryota</taxon>
        <taxon>Metazoa</taxon>
        <taxon>Spiralia</taxon>
        <taxon>Gnathifera</taxon>
        <taxon>Rotifera</taxon>
        <taxon>Eurotatoria</taxon>
        <taxon>Monogononta</taxon>
        <taxon>Pseudotrocha</taxon>
        <taxon>Ploima</taxon>
        <taxon>Brachionidae</taxon>
        <taxon>Brachionus</taxon>
    </lineage>
</organism>
<dbReference type="AlphaFoldDB" id="A0A3M7R1W8"/>
<dbReference type="PANTHER" id="PTHR33198">
    <property type="entry name" value="ANK_REP_REGION DOMAIN-CONTAINING PROTEIN-RELATED"/>
    <property type="match status" value="1"/>
</dbReference>
<evidence type="ECO:0000256" key="1">
    <source>
        <dbReference type="SAM" id="MobiDB-lite"/>
    </source>
</evidence>
<sequence length="871" mass="101433">MEHKYDINELANLINYLEKNNKCFIVVGDFNSDPNRNKPFDQELKALIKKEGLTCFEEKWNNYSKVVDIIESVEIFKPNSIKVRKKGRKKKQIHRQQINWNDKEIQINYASLLENEILSQKLIEKLEDSDPINIKSVIDEIINSLRSSMICCSKKRKSKDWWDEKLEKLHTELKQQLWIYKQSSYTDSQSKIKYKRLKQDFRKTQRKNLNDFTKLLNNYKTLNLKAWRLIKRKRRIATECELNVENLLEVFKEMFNKKIKKSKTDVNNVRPITISDTLANIYEKIILNEIDKTHSGTPNQFGFKSNSSCSHAVFTVKELALRSLKKNKPLYACAIDASKAFDKMNPLLIIFGNKEQRSTNPRLNMDNKEIELHERIKYLGVISRHHSMIKQIKHLSATLQGKQTNLRFYIWRREKKKIQIANQPLFMNQDYNTNESENENTPPNSQHPLTDQETITVNQQQQFTVQETTFDTQQEQPQLALEAIQNNQESSQQNIGTSEPILRRQHQPKSTRMLSTLVDPGKFRYSGDSNTLGQRWENWLEIFKLHLVATESTDEGKAKATFLIAIGEEAYQIYKSLKKKDDTDTVQQCYDFMTAHFVAKRSEFTESQIFRRTMKSLEETVDEYAQRLRTLAAHCNLKDIDKEILQQLVAGSGMENFQAKCCRTDNLELKTALDLARGYERNTQNANQRVNAVAKMENPNEFTVNVDEFNEFMRYKQGRSVLGYEIRAVKSGLQPSNCPRVVMSLAGTKIDSMVDTGSQANIIDEATYNRLQIKPELYRCVTPFYPFRSHNPLPMLGEFDYTIMHKGLITYTKFYVVEGQADCLLSFKTSTDPEIIRVVNHVSGKETLGLNCLESKLSWKLIHPSSRSNKN</sequence>
<dbReference type="InterPro" id="IPR043502">
    <property type="entry name" value="DNA/RNA_pol_sf"/>
</dbReference>
<feature type="region of interest" description="Disordered" evidence="1">
    <location>
        <begin position="430"/>
        <end position="450"/>
    </location>
</feature>
<evidence type="ECO:0000313" key="3">
    <source>
        <dbReference type="Proteomes" id="UP000276133"/>
    </source>
</evidence>
<dbReference type="CDD" id="cd00303">
    <property type="entry name" value="retropepsin_like"/>
    <property type="match status" value="1"/>
</dbReference>
<dbReference type="EMBL" id="REGN01004427">
    <property type="protein sequence ID" value="RNA17576.1"/>
    <property type="molecule type" value="Genomic_DNA"/>
</dbReference>
<gene>
    <name evidence="2" type="ORF">BpHYR1_035410</name>
</gene>
<dbReference type="InterPro" id="IPR021109">
    <property type="entry name" value="Peptidase_aspartic_dom_sf"/>
</dbReference>
<dbReference type="Gene3D" id="2.40.70.10">
    <property type="entry name" value="Acid Proteases"/>
    <property type="match status" value="1"/>
</dbReference>
<feature type="region of interest" description="Disordered" evidence="1">
    <location>
        <begin position="486"/>
        <end position="511"/>
    </location>
</feature>
<keyword evidence="3" id="KW-1185">Reference proteome</keyword>
<reference evidence="2 3" key="1">
    <citation type="journal article" date="2018" name="Sci. Rep.">
        <title>Genomic signatures of local adaptation to the degree of environmental predictability in rotifers.</title>
        <authorList>
            <person name="Franch-Gras L."/>
            <person name="Hahn C."/>
            <person name="Garcia-Roger E.M."/>
            <person name="Carmona M.J."/>
            <person name="Serra M."/>
            <person name="Gomez A."/>
        </authorList>
    </citation>
    <scope>NUCLEOTIDE SEQUENCE [LARGE SCALE GENOMIC DNA]</scope>
    <source>
        <strain evidence="2">HYR1</strain>
    </source>
</reference>
<name>A0A3M7R1W8_BRAPC</name>